<accession>A0A8S8ZWB5</accession>
<dbReference type="Proteomes" id="UP000433876">
    <property type="component" value="Unassembled WGS sequence"/>
</dbReference>
<comment type="caution">
    <text evidence="2">The sequence shown here is derived from an EMBL/GenBank/DDBJ whole genome shotgun (WGS) entry which is preliminary data.</text>
</comment>
<protein>
    <submittedName>
        <fullName evidence="2">Uncharacterized protein</fullName>
    </submittedName>
</protein>
<dbReference type="AlphaFoldDB" id="A0A8S8ZWB5"/>
<sequence>MPVPGSDPVSRFGLQSRPAPASPRNSTSRTFPKYRGSSQAICGICSIFCLRQTWSCSCFLGPGLRSPVTFRYGLSDVCNKNERQLSKHLLHTSLTIGRSPGRVARMDARVLKQLRYIKPMGIPTHEAFECHLLTTQTTIFQKESNPNPNLKLHTSLKKSTAPSFHPLVHNTHTSTSNLSTCPPPPSPSLPSATTPRSPRPFVISFFQNMTSSTQPSTSPPPSPNFPPSATPTTTTTPAPLPQPTARCPRPSSSAAACRPRTPSR</sequence>
<feature type="compositionally biased region" description="Low complexity" evidence="1">
    <location>
        <begin position="189"/>
        <end position="200"/>
    </location>
</feature>
<dbReference type="EMBL" id="NMPR01000015">
    <property type="protein sequence ID" value="KAA8635137.1"/>
    <property type="molecule type" value="Genomic_DNA"/>
</dbReference>
<evidence type="ECO:0000313" key="2">
    <source>
        <dbReference type="EMBL" id="KAA8635137.1"/>
    </source>
</evidence>
<feature type="compositionally biased region" description="Low complexity" evidence="1">
    <location>
        <begin position="169"/>
        <end position="180"/>
    </location>
</feature>
<gene>
    <name evidence="2" type="ORF">SMACR_03647</name>
</gene>
<organism evidence="2 3">
    <name type="scientific">Sordaria macrospora</name>
    <dbReference type="NCBI Taxonomy" id="5147"/>
    <lineage>
        <taxon>Eukaryota</taxon>
        <taxon>Fungi</taxon>
        <taxon>Dikarya</taxon>
        <taxon>Ascomycota</taxon>
        <taxon>Pezizomycotina</taxon>
        <taxon>Sordariomycetes</taxon>
        <taxon>Sordariomycetidae</taxon>
        <taxon>Sordariales</taxon>
        <taxon>Sordariaceae</taxon>
        <taxon>Sordaria</taxon>
    </lineage>
</organism>
<evidence type="ECO:0000256" key="1">
    <source>
        <dbReference type="SAM" id="MobiDB-lite"/>
    </source>
</evidence>
<feature type="region of interest" description="Disordered" evidence="1">
    <location>
        <begin position="1"/>
        <end position="34"/>
    </location>
</feature>
<name>A0A8S8ZWB5_SORMA</name>
<proteinExistence type="predicted"/>
<feature type="compositionally biased region" description="Pro residues" evidence="1">
    <location>
        <begin position="217"/>
        <end position="229"/>
    </location>
</feature>
<feature type="compositionally biased region" description="Low complexity" evidence="1">
    <location>
        <begin position="230"/>
        <end position="264"/>
    </location>
</feature>
<reference evidence="2 3" key="1">
    <citation type="submission" date="2017-07" db="EMBL/GenBank/DDBJ databases">
        <title>Genome sequence of the Sordaria macrospora wild type strain R19027.</title>
        <authorList>
            <person name="Nowrousian M."/>
            <person name="Teichert I."/>
            <person name="Kueck U."/>
        </authorList>
    </citation>
    <scope>NUCLEOTIDE SEQUENCE [LARGE SCALE GENOMIC DNA]</scope>
    <source>
        <strain evidence="2 3">R19027</strain>
        <tissue evidence="2">Mycelium</tissue>
    </source>
</reference>
<dbReference type="VEuPathDB" id="FungiDB:SMAC_03647"/>
<feature type="region of interest" description="Disordered" evidence="1">
    <location>
        <begin position="161"/>
        <end position="264"/>
    </location>
</feature>
<feature type="compositionally biased region" description="Polar residues" evidence="1">
    <location>
        <begin position="23"/>
        <end position="34"/>
    </location>
</feature>
<evidence type="ECO:0000313" key="3">
    <source>
        <dbReference type="Proteomes" id="UP000433876"/>
    </source>
</evidence>